<evidence type="ECO:0000313" key="8">
    <source>
        <dbReference type="EMBL" id="KGM09502.1"/>
    </source>
</evidence>
<comment type="caution">
    <text evidence="8">The sequence shown here is derived from an EMBL/GenBank/DDBJ whole genome shotgun (WGS) entry which is preliminary data.</text>
</comment>
<dbReference type="InterPro" id="IPR018076">
    <property type="entry name" value="T2SS_GspF_dom"/>
</dbReference>
<evidence type="ECO:0000256" key="4">
    <source>
        <dbReference type="ARBA" id="ARBA00022989"/>
    </source>
</evidence>
<dbReference type="Pfam" id="PF00482">
    <property type="entry name" value="T2SSF"/>
    <property type="match status" value="1"/>
</dbReference>
<dbReference type="AlphaFoldDB" id="A0A0A0BP85"/>
<keyword evidence="2" id="KW-1003">Cell membrane</keyword>
<accession>A0A0A0BP85</accession>
<evidence type="ECO:0000256" key="1">
    <source>
        <dbReference type="ARBA" id="ARBA00004651"/>
    </source>
</evidence>
<sequence length="316" mass="32939">MTALVLSSPTATGAAVGAVAGLGLWLVLARVAARRPSLDSRLAPYLRPRPTRSSLLTVSAARTPFPVVERLLAPVMADAVRVAERVGSPSSDVRRRLVRAGRTQSVEQFRAEQVVWTVVGAAAGLGLALVLAATRGTGTAAGTALVAVCALTGLVCQDQLLTAQVRRRERLLLAELPTVAELLALAVTAGEGALGGLERVVRTARGALAAELRTVVADARSGTSLPVALDRLADRTGVVALARFCEAVSVAVERGTPLADVLRAQAQDARAAGRRELMETGGRKELAMMVPVVFLILPVTVVFAVFPGLLALRMDL</sequence>
<evidence type="ECO:0000256" key="3">
    <source>
        <dbReference type="ARBA" id="ARBA00022692"/>
    </source>
</evidence>
<feature type="transmembrane region" description="Helical" evidence="6">
    <location>
        <begin position="114"/>
        <end position="134"/>
    </location>
</feature>
<evidence type="ECO:0000256" key="5">
    <source>
        <dbReference type="ARBA" id="ARBA00023136"/>
    </source>
</evidence>
<keyword evidence="4 6" id="KW-1133">Transmembrane helix</keyword>
<organism evidence="8 9">
    <name type="scientific">Cellulomonas carbonis T26</name>
    <dbReference type="NCBI Taxonomy" id="947969"/>
    <lineage>
        <taxon>Bacteria</taxon>
        <taxon>Bacillati</taxon>
        <taxon>Actinomycetota</taxon>
        <taxon>Actinomycetes</taxon>
        <taxon>Micrococcales</taxon>
        <taxon>Cellulomonadaceae</taxon>
        <taxon>Cellulomonas</taxon>
    </lineage>
</organism>
<proteinExistence type="predicted"/>
<dbReference type="Proteomes" id="UP000029839">
    <property type="component" value="Unassembled WGS sequence"/>
</dbReference>
<feature type="transmembrane region" description="Helical" evidence="6">
    <location>
        <begin position="140"/>
        <end position="161"/>
    </location>
</feature>
<feature type="domain" description="Type II secretion system protein GspF" evidence="7">
    <location>
        <begin position="181"/>
        <end position="305"/>
    </location>
</feature>
<comment type="subcellular location">
    <subcellularLocation>
        <location evidence="1">Cell membrane</location>
        <topology evidence="1">Multi-pass membrane protein</topology>
    </subcellularLocation>
</comment>
<protein>
    <submittedName>
        <fullName evidence="8">Pilus assembly protein TadB</fullName>
    </submittedName>
</protein>
<evidence type="ECO:0000256" key="6">
    <source>
        <dbReference type="SAM" id="Phobius"/>
    </source>
</evidence>
<name>A0A0A0BP85_9CELL</name>
<evidence type="ECO:0000256" key="2">
    <source>
        <dbReference type="ARBA" id="ARBA00022475"/>
    </source>
</evidence>
<evidence type="ECO:0000259" key="7">
    <source>
        <dbReference type="Pfam" id="PF00482"/>
    </source>
</evidence>
<keyword evidence="3 6" id="KW-0812">Transmembrane</keyword>
<dbReference type="PANTHER" id="PTHR35007:SF4">
    <property type="entry name" value="CONSERVED TRANSMEMBRANE PROTEIN-RELATED"/>
    <property type="match status" value="1"/>
</dbReference>
<reference evidence="8 9" key="1">
    <citation type="submission" date="2013-08" db="EMBL/GenBank/DDBJ databases">
        <title>Genome sequencing of Cellulomonas carbonis T26.</title>
        <authorList>
            <person name="Chen F."/>
            <person name="Li Y."/>
            <person name="Wang G."/>
        </authorList>
    </citation>
    <scope>NUCLEOTIDE SEQUENCE [LARGE SCALE GENOMIC DNA]</scope>
    <source>
        <strain evidence="8 9">T26</strain>
    </source>
</reference>
<gene>
    <name evidence="8" type="ORF">N868_01610</name>
</gene>
<keyword evidence="5 6" id="KW-0472">Membrane</keyword>
<dbReference type="RefSeq" id="WP_229734467.1">
    <property type="nucleotide sequence ID" value="NZ_AXCY01000092.1"/>
</dbReference>
<dbReference type="PANTHER" id="PTHR35007">
    <property type="entry name" value="INTEGRAL MEMBRANE PROTEIN-RELATED"/>
    <property type="match status" value="1"/>
</dbReference>
<dbReference type="GO" id="GO:0005886">
    <property type="term" value="C:plasma membrane"/>
    <property type="evidence" value="ECO:0007669"/>
    <property type="project" value="UniProtKB-SubCell"/>
</dbReference>
<keyword evidence="9" id="KW-1185">Reference proteome</keyword>
<reference evidence="8 9" key="2">
    <citation type="journal article" date="2015" name="Stand. Genomic Sci.">
        <title>Draft genome sequence of Cellulomonas carbonis T26(T) and comparative analysis of six Cellulomonas genomes.</title>
        <authorList>
            <person name="Zhuang W."/>
            <person name="Zhang S."/>
            <person name="Xia X."/>
            <person name="Wang G."/>
        </authorList>
    </citation>
    <scope>NUCLEOTIDE SEQUENCE [LARGE SCALE GENOMIC DNA]</scope>
    <source>
        <strain evidence="8 9">T26</strain>
    </source>
</reference>
<feature type="transmembrane region" description="Helical" evidence="6">
    <location>
        <begin position="12"/>
        <end position="33"/>
    </location>
</feature>
<dbReference type="EMBL" id="AXCY01000092">
    <property type="protein sequence ID" value="KGM09502.1"/>
    <property type="molecule type" value="Genomic_DNA"/>
</dbReference>
<evidence type="ECO:0000313" key="9">
    <source>
        <dbReference type="Proteomes" id="UP000029839"/>
    </source>
</evidence>
<feature type="transmembrane region" description="Helical" evidence="6">
    <location>
        <begin position="286"/>
        <end position="310"/>
    </location>
</feature>